<gene>
    <name evidence="2" type="ORF">OU989_11710</name>
</gene>
<dbReference type="PANTHER" id="PTHR43798">
    <property type="entry name" value="MONOACYLGLYCEROL LIPASE"/>
    <property type="match status" value="1"/>
</dbReference>
<dbReference type="InterPro" id="IPR029058">
    <property type="entry name" value="AB_hydrolase_fold"/>
</dbReference>
<reference evidence="2" key="1">
    <citation type="submission" date="2022-11" db="EMBL/GenBank/DDBJ databases">
        <title>Lysinibacillus irui.</title>
        <authorList>
            <person name="Akintayo S.O."/>
        </authorList>
    </citation>
    <scope>NUCLEOTIDE SEQUENCE</scope>
    <source>
        <strain evidence="2">IRB4-01</strain>
    </source>
</reference>
<dbReference type="Pfam" id="PF00561">
    <property type="entry name" value="Abhydrolase_1"/>
    <property type="match status" value="1"/>
</dbReference>
<dbReference type="GO" id="GO:0016787">
    <property type="term" value="F:hydrolase activity"/>
    <property type="evidence" value="ECO:0007669"/>
    <property type="project" value="UniProtKB-KW"/>
</dbReference>
<dbReference type="KEGG" id="liu:OU989_11710"/>
<dbReference type="RefSeq" id="WP_274793219.1">
    <property type="nucleotide sequence ID" value="NZ_CP113527.1"/>
</dbReference>
<dbReference type="Proteomes" id="UP001219585">
    <property type="component" value="Chromosome"/>
</dbReference>
<dbReference type="InterPro" id="IPR000073">
    <property type="entry name" value="AB_hydrolase_1"/>
</dbReference>
<organism evidence="2 3">
    <name type="scientific">Lysinibacillus irui</name>
    <dbReference type="NCBI Taxonomy" id="2998077"/>
    <lineage>
        <taxon>Bacteria</taxon>
        <taxon>Bacillati</taxon>
        <taxon>Bacillota</taxon>
        <taxon>Bacilli</taxon>
        <taxon>Bacillales</taxon>
        <taxon>Bacillaceae</taxon>
        <taxon>Lysinibacillus</taxon>
    </lineage>
</organism>
<protein>
    <submittedName>
        <fullName evidence="2">Alpha/beta hydrolase</fullName>
    </submittedName>
</protein>
<keyword evidence="2" id="KW-0378">Hydrolase</keyword>
<evidence type="ECO:0000259" key="1">
    <source>
        <dbReference type="Pfam" id="PF00561"/>
    </source>
</evidence>
<name>A0AAJ5RI32_9BACI</name>
<dbReference type="EMBL" id="CP113527">
    <property type="protein sequence ID" value="WDV04987.1"/>
    <property type="molecule type" value="Genomic_DNA"/>
</dbReference>
<feature type="domain" description="AB hydrolase-1" evidence="1">
    <location>
        <begin position="21"/>
        <end position="251"/>
    </location>
</feature>
<evidence type="ECO:0000313" key="2">
    <source>
        <dbReference type="EMBL" id="WDV04987.1"/>
    </source>
</evidence>
<dbReference type="Gene3D" id="3.40.50.1820">
    <property type="entry name" value="alpha/beta hydrolase"/>
    <property type="match status" value="1"/>
</dbReference>
<sequence length="272" mass="31199">MPFCQIKKATIYYEVIGTGTPIIMLHGFSPDHRLMKGCMEPIFDGREGWKRIYLDLPGMGRTTDYLTIENSDEMLDAVIEFIDEIIPNEPYLLVGESYGGYLARGIMRNSMEQLLGAAFICPLIIPEKQHRTVPEHLVMREDPIFLSTLSQQEKDDFKAHQVVLDAYNWQRYTTEVLAGCNRADQDFLEKIQQNYHFSFAVDQQSFGMPSLFLLGKQDSVVGYKDAFSILEMYPRATFAILDIAGHNLQIEQADLFKNLMSEWLDRVEGEMG</sequence>
<proteinExistence type="predicted"/>
<dbReference type="InterPro" id="IPR050266">
    <property type="entry name" value="AB_hydrolase_sf"/>
</dbReference>
<dbReference type="SUPFAM" id="SSF53474">
    <property type="entry name" value="alpha/beta-Hydrolases"/>
    <property type="match status" value="1"/>
</dbReference>
<evidence type="ECO:0000313" key="3">
    <source>
        <dbReference type="Proteomes" id="UP001219585"/>
    </source>
</evidence>
<dbReference type="PANTHER" id="PTHR43798:SF6">
    <property type="entry name" value="HYDROLASE, PUTATIVE (AFU_ORTHOLOGUE AFUA_4G13070)-RELATED"/>
    <property type="match status" value="1"/>
</dbReference>
<accession>A0AAJ5RI32</accession>
<dbReference type="AlphaFoldDB" id="A0AAJ5RI32"/>